<sequence length="1542" mass="173823">MWIERKLITSILLFSSLAYAAFTPKIVKKEFDNLLNPRYFNDSSTVLGLVDQTLLISHDDGKSWTNLQEVITPGEIDPLTVVKIELNPSATKAFVFTESKHYLTLDKGSTWKEFQIPIEKYGNRIFYDVEFNFVTEQHSIIRTRSCKRRFDCKDEYFYSLDDLQSVDKITLSDGIVNCQFSKSSASSDSRKNDAITCVTRKLDSNRHFLESNVLTTVNFFKDVTTLSPSDPLTKMLIKDIRVVQNYVVLFVSSDRYNKYSPTLLYISKDGNTFKEASLPDSEGTSPSVHFLKSPNPNLIRAIRLGRKNSLDGGGFYSEVLQSDSTGLHFHVLLDRLEANLLSYYQIESLANLEGIWIANQIDTSSKFGSKSVITFDAGLSWSPVTVGEDEGKSLHIIAFANENSLYESKVPVSTPGIALRIGLIGDNSDALDIGGYRTFLTRDAGLTWSQVFDNVSVCGFGNYGNIILCCSYDPLFRSEPMKFRYSLDQGLNWETIDLGFSGVAVDVLNNIDNSSPQFLITTIAMDAKTSKAQHFLYSVDFSDAYERKLCDVKNDELFEEWTGRIDPVTKVPICVNGHKEKFKRRKAEAECFSGELYQDLTPIEEPCDCDPDIDYECSLGFDFDSDSKRCEPNLSILSSHYCVGKNLKRKVKVDRKSKVSGTKCKKDVKLKDNSFTLDCSKSSEPDLSEQRIVTTTTSFEGSPVQYIYLKQGTNETLLDETVILRTSLRTVYVSHNGGTSFERVKIEDDVSFIDIYTNHYFPDNVYLITDTDKLYVSDNRAISFTIVEMPSKAGLELGVRALTFHKSDPSKFIWFGEKDCNSIFDRSCRTQSYITEDNGLSFKPLLDNVRSCYFVGTTFDSKLYDFDPNLIFCEQKVPNQRFLKLVASKDYFNSEKEELYTKIIGIATTMSFVIVATINDDNRSLKALITADGSTFAEQLFPADMNFGREVAYTVIDNWESKTPNFFFHLTTSEDKDAEYGALLKSNYNGTTYTLAANNVNRNDRGYVDYETVLNLNGIALINTVINSEELESERSLETAKKLKTQITYNDGSEWVYLKPPTIDSEQNKISCVKNKLSLEECSLNLKGATDRPDSRDSVSSGSAVGLLFGVGNVGEYLNQDSGSLALYFSKDAGISWKEVAKGDYMWEFGDQGTILVIVEFKKRVDTLKYSLDEGETWFDYKFANEKTYVLDLATVPSDTSRKFIILANKGEQGDHETVVHAVDFSKVHQRQCLLNLLDNNDGDDFEYWSPKNPSAVDGCILGHEESYLKRIASHSDCFIGNAPLSEEYKVIKDCACTRRDYECDYNFALANDGTCKLVEGESPLDYSEICRRDPTSIEYFLPTGYRKVGLSTCEGGLELDNWNPVPCPGKTKEFNRKYGTGATGYKIVVIVAVPLLVLFGATWFLYERGIKRNGGFSRFGVIRLGDDDDDDLQMIEENNTDKVVNVVVKGLIHAFRAIFVSYLFFRKRAAKMFGGSSFSNRHTLPQDEDAQAFLASDLESESGELFRYASDDDDAREIDSVIEGGIDVEDDDEENINFDSR</sequence>
<dbReference type="GO" id="GO:0005829">
    <property type="term" value="C:cytosol"/>
    <property type="evidence" value="ECO:0007669"/>
    <property type="project" value="GOC"/>
</dbReference>
<gene>
    <name evidence="12" type="primary">PEP1</name>
    <name evidence="12" type="ORF">ATY40_BA7502535</name>
</gene>
<evidence type="ECO:0000256" key="3">
    <source>
        <dbReference type="ARBA" id="ARBA00022692"/>
    </source>
</evidence>
<name>A0A1B2JAW7_PICPA</name>
<protein>
    <submittedName>
        <fullName evidence="12">BA75_02535T0</fullName>
    </submittedName>
</protein>
<dbReference type="FunFam" id="3.30.60.270:FF:000005">
    <property type="entry name" value="Sortilin"/>
    <property type="match status" value="1"/>
</dbReference>
<reference evidence="12 13" key="1">
    <citation type="submission" date="2016-02" db="EMBL/GenBank/DDBJ databases">
        <title>Comparative genomic and transcriptomic foundation for Pichia pastoris.</title>
        <authorList>
            <person name="Love K.R."/>
            <person name="Shah K.A."/>
            <person name="Whittaker C.A."/>
            <person name="Wu J."/>
            <person name="Bartlett M.C."/>
            <person name="Ma D."/>
            <person name="Leeson R.L."/>
            <person name="Priest M."/>
            <person name="Young S.K."/>
            <person name="Love J.C."/>
        </authorList>
    </citation>
    <scope>NUCLEOTIDE SEQUENCE [LARGE SCALE GENOMIC DNA]</scope>
    <source>
        <strain evidence="12 13">ATCC 28485</strain>
    </source>
</reference>
<dbReference type="GO" id="GO:0006895">
    <property type="term" value="P:Golgi to endosome transport"/>
    <property type="evidence" value="ECO:0007669"/>
    <property type="project" value="TreeGrafter"/>
</dbReference>
<dbReference type="OrthoDB" id="443634at2759"/>
<keyword evidence="4 10" id="KW-0732">Signal</keyword>
<feature type="transmembrane region" description="Helical" evidence="9">
    <location>
        <begin position="1447"/>
        <end position="1466"/>
    </location>
</feature>
<feature type="signal peptide" evidence="10">
    <location>
        <begin position="1"/>
        <end position="20"/>
    </location>
</feature>
<keyword evidence="7 9" id="KW-0472">Membrane</keyword>
<organism evidence="12 13">
    <name type="scientific">Komagataella pastoris</name>
    <name type="common">Yeast</name>
    <name type="synonym">Pichia pastoris</name>
    <dbReference type="NCBI Taxonomy" id="4922"/>
    <lineage>
        <taxon>Eukaryota</taxon>
        <taxon>Fungi</taxon>
        <taxon>Dikarya</taxon>
        <taxon>Ascomycota</taxon>
        <taxon>Saccharomycotina</taxon>
        <taxon>Pichiomycetes</taxon>
        <taxon>Pichiales</taxon>
        <taxon>Pichiaceae</taxon>
        <taxon>Komagataella</taxon>
    </lineage>
</organism>
<dbReference type="GO" id="GO:0006623">
    <property type="term" value="P:protein targeting to vacuole"/>
    <property type="evidence" value="ECO:0007669"/>
    <property type="project" value="TreeGrafter"/>
</dbReference>
<comment type="similarity">
    <text evidence="2">Belongs to the VPS10-related sortilin family.</text>
</comment>
<keyword evidence="6 9" id="KW-1133">Transmembrane helix</keyword>
<keyword evidence="8" id="KW-0325">Glycoprotein</keyword>
<evidence type="ECO:0000256" key="6">
    <source>
        <dbReference type="ARBA" id="ARBA00022989"/>
    </source>
</evidence>
<feature type="chain" id="PRO_5008539357" evidence="10">
    <location>
        <begin position="21"/>
        <end position="1542"/>
    </location>
</feature>
<feature type="transmembrane region" description="Helical" evidence="9">
    <location>
        <begin position="1386"/>
        <end position="1407"/>
    </location>
</feature>
<accession>A0A1B2JAW7</accession>
<dbReference type="EMBL" id="CP014585">
    <property type="protein sequence ID" value="ANZ74948.1"/>
    <property type="molecule type" value="Genomic_DNA"/>
</dbReference>
<evidence type="ECO:0000256" key="5">
    <source>
        <dbReference type="ARBA" id="ARBA00022737"/>
    </source>
</evidence>
<evidence type="ECO:0000259" key="11">
    <source>
        <dbReference type="SMART" id="SM00602"/>
    </source>
</evidence>
<dbReference type="InterPro" id="IPR036278">
    <property type="entry name" value="Sialidase_sf"/>
</dbReference>
<feature type="domain" description="VPS10" evidence="11">
    <location>
        <begin position="43"/>
        <end position="684"/>
    </location>
</feature>
<evidence type="ECO:0000313" key="12">
    <source>
        <dbReference type="EMBL" id="ANZ74948.1"/>
    </source>
</evidence>
<evidence type="ECO:0000313" key="13">
    <source>
        <dbReference type="Proteomes" id="UP000094565"/>
    </source>
</evidence>
<dbReference type="Pfam" id="PF15902">
    <property type="entry name" value="Sortilin-Vps10"/>
    <property type="match status" value="2"/>
</dbReference>
<dbReference type="InterPro" id="IPR050310">
    <property type="entry name" value="VPS10-sortilin"/>
</dbReference>
<evidence type="ECO:0000256" key="9">
    <source>
        <dbReference type="SAM" id="Phobius"/>
    </source>
</evidence>
<dbReference type="SMART" id="SM00602">
    <property type="entry name" value="VPS10"/>
    <property type="match status" value="2"/>
</dbReference>
<evidence type="ECO:0000256" key="7">
    <source>
        <dbReference type="ARBA" id="ARBA00023136"/>
    </source>
</evidence>
<dbReference type="SUPFAM" id="SSF110296">
    <property type="entry name" value="Oligoxyloglucan reducing end-specific cellobiohydrolase"/>
    <property type="match status" value="1"/>
</dbReference>
<evidence type="ECO:0000256" key="2">
    <source>
        <dbReference type="ARBA" id="ARBA00008251"/>
    </source>
</evidence>
<proteinExistence type="inferred from homology"/>
<dbReference type="GO" id="GO:0006896">
    <property type="term" value="P:Golgi to vacuole transport"/>
    <property type="evidence" value="ECO:0007669"/>
    <property type="project" value="TreeGrafter"/>
</dbReference>
<dbReference type="Proteomes" id="UP000094565">
    <property type="component" value="Chromosome 2"/>
</dbReference>
<evidence type="ECO:0000256" key="1">
    <source>
        <dbReference type="ARBA" id="ARBA00004370"/>
    </source>
</evidence>
<evidence type="ECO:0000256" key="4">
    <source>
        <dbReference type="ARBA" id="ARBA00022729"/>
    </source>
</evidence>
<dbReference type="GO" id="GO:0005794">
    <property type="term" value="C:Golgi apparatus"/>
    <property type="evidence" value="ECO:0007669"/>
    <property type="project" value="TreeGrafter"/>
</dbReference>
<dbReference type="SUPFAM" id="SSF50939">
    <property type="entry name" value="Sialidases"/>
    <property type="match status" value="1"/>
</dbReference>
<keyword evidence="3 9" id="KW-0812">Transmembrane</keyword>
<evidence type="ECO:0000256" key="8">
    <source>
        <dbReference type="ARBA" id="ARBA00023180"/>
    </source>
</evidence>
<keyword evidence="13" id="KW-1185">Reference proteome</keyword>
<dbReference type="Pfam" id="PF15901">
    <property type="entry name" value="Sortilin_C"/>
    <property type="match status" value="2"/>
</dbReference>
<dbReference type="InterPro" id="IPR006581">
    <property type="entry name" value="VPS10"/>
</dbReference>
<keyword evidence="5" id="KW-0677">Repeat</keyword>
<comment type="subcellular location">
    <subcellularLocation>
        <location evidence="1">Membrane</location>
    </subcellularLocation>
</comment>
<dbReference type="Gene3D" id="2.10.70.80">
    <property type="match status" value="2"/>
</dbReference>
<dbReference type="PANTHER" id="PTHR12106:SF27">
    <property type="entry name" value="SORTILIN-RELATED RECEPTOR"/>
    <property type="match status" value="1"/>
</dbReference>
<evidence type="ECO:0000256" key="10">
    <source>
        <dbReference type="SAM" id="SignalP"/>
    </source>
</evidence>
<dbReference type="PANTHER" id="PTHR12106">
    <property type="entry name" value="SORTILIN RELATED"/>
    <property type="match status" value="1"/>
</dbReference>
<dbReference type="InterPro" id="IPR031777">
    <property type="entry name" value="Sortilin_C"/>
</dbReference>
<dbReference type="CDD" id="cd15482">
    <property type="entry name" value="Sialidase_non-viral"/>
    <property type="match status" value="1"/>
</dbReference>
<dbReference type="GO" id="GO:0016020">
    <property type="term" value="C:membrane"/>
    <property type="evidence" value="ECO:0007669"/>
    <property type="project" value="UniProtKB-SubCell"/>
</dbReference>
<dbReference type="InterPro" id="IPR031778">
    <property type="entry name" value="Sortilin_N"/>
</dbReference>
<feature type="domain" description="VPS10" evidence="11">
    <location>
        <begin position="720"/>
        <end position="1373"/>
    </location>
</feature>
<dbReference type="Gene3D" id="3.30.60.270">
    <property type="match status" value="1"/>
</dbReference>